<feature type="domain" description="AB hydrolase-1" evidence="1">
    <location>
        <begin position="34"/>
        <end position="249"/>
    </location>
</feature>
<dbReference type="PANTHER" id="PTHR43798">
    <property type="entry name" value="MONOACYLGLYCEROL LIPASE"/>
    <property type="match status" value="1"/>
</dbReference>
<proteinExistence type="predicted"/>
<dbReference type="Pfam" id="PF12697">
    <property type="entry name" value="Abhydrolase_6"/>
    <property type="match status" value="1"/>
</dbReference>
<sequence>MSRNGLPPRRFEHSWTGPAGTWAYDRWGEAGRPVVLLHGPTFDRTMWWPVAAELADHATVVAVDLPGHGHSPPRSSYQPSDLVADLANLIHGLNPQRAPIIVGHSISALLACLFAATIKVRATVAVAQSLDIRPITGRLLSCGDLSGPLGQASPDTVPAAYQSLVTPHADDTMLAAYLAWTTNHHPTEAQRVIDGAVRQARTPHLSILGDPPDPGYPLWLRRLAPDARCVVYPQTGLFPHLHQVTRFADDLRALL</sequence>
<keyword evidence="3" id="KW-1185">Reference proteome</keyword>
<gene>
    <name evidence="2" type="ORF">Psuf_002670</name>
</gene>
<reference evidence="2 3" key="1">
    <citation type="submission" date="2020-03" db="EMBL/GenBank/DDBJ databases">
        <title>Whole genome shotgun sequence of Phytohabitans suffuscus NBRC 105367.</title>
        <authorList>
            <person name="Komaki H."/>
            <person name="Tamura T."/>
        </authorList>
    </citation>
    <scope>NUCLEOTIDE SEQUENCE [LARGE SCALE GENOMIC DNA]</scope>
    <source>
        <strain evidence="2 3">NBRC 105367</strain>
    </source>
</reference>
<dbReference type="InterPro" id="IPR000073">
    <property type="entry name" value="AB_hydrolase_1"/>
</dbReference>
<dbReference type="EMBL" id="AP022871">
    <property type="protein sequence ID" value="BCB82954.1"/>
    <property type="molecule type" value="Genomic_DNA"/>
</dbReference>
<dbReference type="SUPFAM" id="SSF53474">
    <property type="entry name" value="alpha/beta-Hydrolases"/>
    <property type="match status" value="1"/>
</dbReference>
<dbReference type="InterPro" id="IPR050266">
    <property type="entry name" value="AB_hydrolase_sf"/>
</dbReference>
<dbReference type="GO" id="GO:0003824">
    <property type="term" value="F:catalytic activity"/>
    <property type="evidence" value="ECO:0007669"/>
    <property type="project" value="UniProtKB-ARBA"/>
</dbReference>
<evidence type="ECO:0000313" key="2">
    <source>
        <dbReference type="EMBL" id="BCB82954.1"/>
    </source>
</evidence>
<accession>A0A6F8Y9Z6</accession>
<dbReference type="Gene3D" id="3.40.50.1820">
    <property type="entry name" value="alpha/beta hydrolase"/>
    <property type="match status" value="1"/>
</dbReference>
<dbReference type="AlphaFoldDB" id="A0A6F8Y9Z6"/>
<evidence type="ECO:0000259" key="1">
    <source>
        <dbReference type="Pfam" id="PF12697"/>
    </source>
</evidence>
<dbReference type="PANTHER" id="PTHR43798:SF33">
    <property type="entry name" value="HYDROLASE, PUTATIVE (AFU_ORTHOLOGUE AFUA_2G14860)-RELATED"/>
    <property type="match status" value="1"/>
</dbReference>
<organism evidence="2 3">
    <name type="scientific">Phytohabitans suffuscus</name>
    <dbReference type="NCBI Taxonomy" id="624315"/>
    <lineage>
        <taxon>Bacteria</taxon>
        <taxon>Bacillati</taxon>
        <taxon>Actinomycetota</taxon>
        <taxon>Actinomycetes</taxon>
        <taxon>Micromonosporales</taxon>
        <taxon>Micromonosporaceae</taxon>
    </lineage>
</organism>
<dbReference type="Proteomes" id="UP000503011">
    <property type="component" value="Chromosome"/>
</dbReference>
<dbReference type="InterPro" id="IPR029058">
    <property type="entry name" value="AB_hydrolase_fold"/>
</dbReference>
<protein>
    <recommendedName>
        <fullName evidence="1">AB hydrolase-1 domain-containing protein</fullName>
    </recommendedName>
</protein>
<dbReference type="KEGG" id="psuu:Psuf_002670"/>
<name>A0A6F8Y9Z6_9ACTN</name>
<evidence type="ECO:0000313" key="3">
    <source>
        <dbReference type="Proteomes" id="UP000503011"/>
    </source>
</evidence>
<reference evidence="2 3" key="2">
    <citation type="submission" date="2020-03" db="EMBL/GenBank/DDBJ databases">
        <authorList>
            <person name="Ichikawa N."/>
            <person name="Kimura A."/>
            <person name="Kitahashi Y."/>
            <person name="Uohara A."/>
        </authorList>
    </citation>
    <scope>NUCLEOTIDE SEQUENCE [LARGE SCALE GENOMIC DNA]</scope>
    <source>
        <strain evidence="2 3">NBRC 105367</strain>
    </source>
</reference>
<dbReference type="GO" id="GO:0016020">
    <property type="term" value="C:membrane"/>
    <property type="evidence" value="ECO:0007669"/>
    <property type="project" value="TreeGrafter"/>
</dbReference>